<feature type="region of interest" description="Disordered" evidence="1">
    <location>
        <begin position="120"/>
        <end position="144"/>
    </location>
</feature>
<keyword evidence="3" id="KW-1185">Reference proteome</keyword>
<sequence>MKESSLHLGSLHSVHVSQTGSTRTLKTWTFIHNLQKYQKRHTLFSSDLMIPPCSPNLSTDFIGRVTRVMNVTAERGHRWSGKEYNEKKAVNEPLPECLSHPLTPFILTTDALSDLVTEEFGSVSTTPDSSPSSTEGGNDESEFPELQTAHDWSAEDDDDGRGSPLVWGTPRQNSYELTFSYITFAEPQGSPSRREPVGCRRPRRERPAGLRRTDTTETLLPEDAVDAFPQWDPAFSLMEDPEPWDSRLSEDLVQGAHGILDGHFHLGTRVSEMNGQEGDRGIHRQNPDVATCPLGSESVTSGRVSHSPGSLIAFSSSSLHHQHCHLLMLVTSSFPEYHTTYMTLNFSMESGYQEDKDLGIRCSHPRGQDTQVAPIISQSEAFGDGQHWTKAHHSYINSAITLQYILLSTVIRPVEDHMVLTVVDILHDITWTLSSGLGRRLDFTSFSLQRKLGSHWFDFVLLMGSRMRHMTCIVRQRQLRHYGHVARFPKGDQLIIEYIVAGPDQGAPT</sequence>
<feature type="non-terminal residue" evidence="2">
    <location>
        <position position="509"/>
    </location>
</feature>
<name>A0A8X8BX51_POLSE</name>
<feature type="region of interest" description="Disordered" evidence="1">
    <location>
        <begin position="186"/>
        <end position="209"/>
    </location>
</feature>
<comment type="caution">
    <text evidence="2">The sequence shown here is derived from an EMBL/GenBank/DDBJ whole genome shotgun (WGS) entry which is preliminary data.</text>
</comment>
<evidence type="ECO:0000313" key="2">
    <source>
        <dbReference type="EMBL" id="KAG2469422.1"/>
    </source>
</evidence>
<feature type="compositionally biased region" description="Low complexity" evidence="1">
    <location>
        <begin position="122"/>
        <end position="134"/>
    </location>
</feature>
<protein>
    <submittedName>
        <fullName evidence="2">RTN2 protein</fullName>
    </submittedName>
</protein>
<dbReference type="Proteomes" id="UP000886611">
    <property type="component" value="Unassembled WGS sequence"/>
</dbReference>
<proteinExistence type="predicted"/>
<gene>
    <name evidence="2" type="primary">Rtn2_0</name>
    <name evidence="2" type="ORF">GTO96_0003920</name>
</gene>
<reference evidence="2 3" key="1">
    <citation type="journal article" date="2021" name="Cell">
        <title>Tracing the genetic footprints of vertebrate landing in non-teleost ray-finned fishes.</title>
        <authorList>
            <person name="Bi X."/>
            <person name="Wang K."/>
            <person name="Yang L."/>
            <person name="Pan H."/>
            <person name="Jiang H."/>
            <person name="Wei Q."/>
            <person name="Fang M."/>
            <person name="Yu H."/>
            <person name="Zhu C."/>
            <person name="Cai Y."/>
            <person name="He Y."/>
            <person name="Gan X."/>
            <person name="Zeng H."/>
            <person name="Yu D."/>
            <person name="Zhu Y."/>
            <person name="Jiang H."/>
            <person name="Qiu Q."/>
            <person name="Yang H."/>
            <person name="Zhang Y.E."/>
            <person name="Wang W."/>
            <person name="Zhu M."/>
            <person name="He S."/>
            <person name="Zhang G."/>
        </authorList>
    </citation>
    <scope>NUCLEOTIDE SEQUENCE [LARGE SCALE GENOMIC DNA]</scope>
    <source>
        <strain evidence="2">Bchr_013</strain>
    </source>
</reference>
<evidence type="ECO:0000313" key="3">
    <source>
        <dbReference type="Proteomes" id="UP000886611"/>
    </source>
</evidence>
<evidence type="ECO:0000256" key="1">
    <source>
        <dbReference type="SAM" id="MobiDB-lite"/>
    </source>
</evidence>
<accession>A0A8X8BX51</accession>
<dbReference type="EMBL" id="JAATIS010000220">
    <property type="protein sequence ID" value="KAG2469422.1"/>
    <property type="molecule type" value="Genomic_DNA"/>
</dbReference>
<dbReference type="AlphaFoldDB" id="A0A8X8BX51"/>
<organism evidence="2 3">
    <name type="scientific">Polypterus senegalus</name>
    <name type="common">Senegal bichir</name>
    <dbReference type="NCBI Taxonomy" id="55291"/>
    <lineage>
        <taxon>Eukaryota</taxon>
        <taxon>Metazoa</taxon>
        <taxon>Chordata</taxon>
        <taxon>Craniata</taxon>
        <taxon>Vertebrata</taxon>
        <taxon>Euteleostomi</taxon>
        <taxon>Actinopterygii</taxon>
        <taxon>Polypteriformes</taxon>
        <taxon>Polypteridae</taxon>
        <taxon>Polypterus</taxon>
    </lineage>
</organism>
<feature type="non-terminal residue" evidence="2">
    <location>
        <position position="1"/>
    </location>
</feature>